<name>A0A4P7NNP0_PYROR</name>
<accession>A0A4P7NNP0</accession>
<reference evidence="1 2" key="1">
    <citation type="journal article" date="2019" name="Mol. Biol. Evol.">
        <title>Blast fungal genomes show frequent chromosomal changes, gene gains and losses, and effector gene turnover.</title>
        <authorList>
            <person name="Gomez Luciano L.B."/>
            <person name="Jason Tsai I."/>
            <person name="Chuma I."/>
            <person name="Tosa Y."/>
            <person name="Chen Y.H."/>
            <person name="Li J.Y."/>
            <person name="Li M.Y."/>
            <person name="Jade Lu M.Y."/>
            <person name="Nakayashiki H."/>
            <person name="Li W.H."/>
        </authorList>
    </citation>
    <scope>NUCLEOTIDE SEQUENCE [LARGE SCALE GENOMIC DNA]</scope>
    <source>
        <strain evidence="1">MZ5-1-6</strain>
    </source>
</reference>
<dbReference type="EMBL" id="CP034209">
    <property type="protein sequence ID" value="QBZ63917.1"/>
    <property type="molecule type" value="Genomic_DNA"/>
</dbReference>
<evidence type="ECO:0000313" key="1">
    <source>
        <dbReference type="EMBL" id="QBZ63917.1"/>
    </source>
</evidence>
<proteinExistence type="predicted"/>
<organism evidence="1 2">
    <name type="scientific">Pyricularia oryzae</name>
    <name type="common">Rice blast fungus</name>
    <name type="synonym">Magnaporthe oryzae</name>
    <dbReference type="NCBI Taxonomy" id="318829"/>
    <lineage>
        <taxon>Eukaryota</taxon>
        <taxon>Fungi</taxon>
        <taxon>Dikarya</taxon>
        <taxon>Ascomycota</taxon>
        <taxon>Pezizomycotina</taxon>
        <taxon>Sordariomycetes</taxon>
        <taxon>Sordariomycetidae</taxon>
        <taxon>Magnaporthales</taxon>
        <taxon>Pyriculariaceae</taxon>
        <taxon>Pyricularia</taxon>
    </lineage>
</organism>
<dbReference type="Proteomes" id="UP000294847">
    <property type="component" value="Chromosome 6"/>
</dbReference>
<protein>
    <submittedName>
        <fullName evidence="1">Uncharacterized protein</fullName>
    </submittedName>
</protein>
<dbReference type="AlphaFoldDB" id="A0A4P7NNP0"/>
<gene>
    <name evidence="1" type="ORF">PoMZ_05608</name>
</gene>
<evidence type="ECO:0000313" key="2">
    <source>
        <dbReference type="Proteomes" id="UP000294847"/>
    </source>
</evidence>
<sequence>MHCTPTLLLGYGGGCIRQVSARLAVAGKAGSGWVFQNKLALAPGLISGLSIVDYACCTSNRLIFQIHCPWPGKDDDGGHFELVEC</sequence>